<dbReference type="EMBL" id="JARQZJ010000121">
    <property type="protein sequence ID" value="KAK9888309.1"/>
    <property type="molecule type" value="Genomic_DNA"/>
</dbReference>
<keyword evidence="2" id="KW-1185">Reference proteome</keyword>
<evidence type="ECO:0000313" key="2">
    <source>
        <dbReference type="Proteomes" id="UP001431783"/>
    </source>
</evidence>
<comment type="caution">
    <text evidence="1">The sequence shown here is derived from an EMBL/GenBank/DDBJ whole genome shotgun (WGS) entry which is preliminary data.</text>
</comment>
<organism evidence="1 2">
    <name type="scientific">Henosepilachna vigintioctopunctata</name>
    <dbReference type="NCBI Taxonomy" id="420089"/>
    <lineage>
        <taxon>Eukaryota</taxon>
        <taxon>Metazoa</taxon>
        <taxon>Ecdysozoa</taxon>
        <taxon>Arthropoda</taxon>
        <taxon>Hexapoda</taxon>
        <taxon>Insecta</taxon>
        <taxon>Pterygota</taxon>
        <taxon>Neoptera</taxon>
        <taxon>Endopterygota</taxon>
        <taxon>Coleoptera</taxon>
        <taxon>Polyphaga</taxon>
        <taxon>Cucujiformia</taxon>
        <taxon>Coccinelloidea</taxon>
        <taxon>Coccinellidae</taxon>
        <taxon>Epilachninae</taxon>
        <taxon>Epilachnini</taxon>
        <taxon>Henosepilachna</taxon>
    </lineage>
</organism>
<name>A0AAW1V5C8_9CUCU</name>
<dbReference type="AlphaFoldDB" id="A0AAW1V5C8"/>
<accession>A0AAW1V5C8</accession>
<feature type="non-terminal residue" evidence="1">
    <location>
        <position position="134"/>
    </location>
</feature>
<gene>
    <name evidence="1" type="ORF">WA026_000570</name>
</gene>
<dbReference type="Proteomes" id="UP001431783">
    <property type="component" value="Unassembled WGS sequence"/>
</dbReference>
<evidence type="ECO:0000313" key="1">
    <source>
        <dbReference type="EMBL" id="KAK9888309.1"/>
    </source>
</evidence>
<proteinExistence type="predicted"/>
<protein>
    <submittedName>
        <fullName evidence="1">Uncharacterized protein</fullName>
    </submittedName>
</protein>
<reference evidence="1 2" key="1">
    <citation type="submission" date="2023-03" db="EMBL/GenBank/DDBJ databases">
        <title>Genome insight into feeding habits of ladybird beetles.</title>
        <authorList>
            <person name="Li H.-S."/>
            <person name="Huang Y.-H."/>
            <person name="Pang H."/>
        </authorList>
    </citation>
    <scope>NUCLEOTIDE SEQUENCE [LARGE SCALE GENOMIC DNA]</scope>
    <source>
        <strain evidence="1">SYSU_2023b</strain>
        <tissue evidence="1">Whole body</tissue>
    </source>
</reference>
<sequence length="134" mass="15930">MICLYGDNRTNVPTNRCEHVRNGTETGYHRVTIARSKTVLGERRPENIDDRHQKIFKTTKKLNKKDKDRKEQNKLAMKMDVGLENETMDNNRQVKRTYKAKVQTKRKKGRQRQTWNTVLSNIIQERGKSWKDTK</sequence>